<comment type="caution">
    <text evidence="13">The sequence shown here is derived from an EMBL/GenBank/DDBJ whole genome shotgun (WGS) entry which is preliminary data.</text>
</comment>
<evidence type="ECO:0000256" key="4">
    <source>
        <dbReference type="ARBA" id="ARBA00022491"/>
    </source>
</evidence>
<sequence>MERSSMKFHGDDLNLEATELRLGLPGSEEPEKQAPQSSRNNKRASPEMAEHCRTTSNKKASLLGAGNCDVQDGAPPTKTQVVGWPPVRSYRKNNMQTKKTEADISGVYVKVSVDGAPYLRKIDLKVYKSYPELLKALEDMFKLTIGSYSEREGYNGSDYAPTYEDKDGDWMLVGDVPWNMFVCSCKRMRIMKGSEARGLSCL</sequence>
<dbReference type="InterPro" id="IPR053793">
    <property type="entry name" value="PB1-like"/>
</dbReference>
<dbReference type="GO" id="GO:0009734">
    <property type="term" value="P:auxin-activated signaling pathway"/>
    <property type="evidence" value="ECO:0007669"/>
    <property type="project" value="UniProtKB-UniRule"/>
</dbReference>
<evidence type="ECO:0000256" key="8">
    <source>
        <dbReference type="ARBA" id="ARBA00023294"/>
    </source>
</evidence>
<keyword evidence="8 10" id="KW-0927">Auxin signaling pathway</keyword>
<comment type="subunit">
    <text evidence="3 10">Homodimers and heterodimers.</text>
</comment>
<evidence type="ECO:0000313" key="13">
    <source>
        <dbReference type="EMBL" id="KAF3436220.1"/>
    </source>
</evidence>
<feature type="compositionally biased region" description="Basic and acidic residues" evidence="11">
    <location>
        <begin position="1"/>
        <end position="12"/>
    </location>
</feature>
<comment type="similarity">
    <text evidence="2 10">Belongs to the Aux/IAA family.</text>
</comment>
<dbReference type="Pfam" id="PF02309">
    <property type="entry name" value="AUX_IAA"/>
    <property type="match status" value="1"/>
</dbReference>
<evidence type="ECO:0000256" key="6">
    <source>
        <dbReference type="ARBA" id="ARBA00023163"/>
    </source>
</evidence>
<dbReference type="SUPFAM" id="SSF54277">
    <property type="entry name" value="CAD &amp; PB1 domains"/>
    <property type="match status" value="1"/>
</dbReference>
<dbReference type="Proteomes" id="UP000796880">
    <property type="component" value="Unassembled WGS sequence"/>
</dbReference>
<evidence type="ECO:0000256" key="5">
    <source>
        <dbReference type="ARBA" id="ARBA00023015"/>
    </source>
</evidence>
<keyword evidence="4 10" id="KW-0678">Repressor</keyword>
<gene>
    <name evidence="13" type="ORF">FNV43_RR23312</name>
</gene>
<feature type="domain" description="PB1" evidence="12">
    <location>
        <begin position="106"/>
        <end position="193"/>
    </location>
</feature>
<evidence type="ECO:0000256" key="7">
    <source>
        <dbReference type="ARBA" id="ARBA00023242"/>
    </source>
</evidence>
<dbReference type="InterPro" id="IPR033389">
    <property type="entry name" value="AUX/IAA_dom"/>
</dbReference>
<name>A0A8K0DS26_9ROSA</name>
<comment type="subcellular location">
    <subcellularLocation>
        <location evidence="1 10">Nucleus</location>
    </subcellularLocation>
</comment>
<evidence type="ECO:0000256" key="2">
    <source>
        <dbReference type="ARBA" id="ARBA00006728"/>
    </source>
</evidence>
<protein>
    <recommendedName>
        <fullName evidence="10">Auxin-responsive protein</fullName>
    </recommendedName>
</protein>
<keyword evidence="7 10" id="KW-0539">Nucleus</keyword>
<proteinExistence type="inferred from homology"/>
<dbReference type="FunFam" id="3.10.20.90:FF:000078">
    <property type="entry name" value="Auxin-responsive protein"/>
    <property type="match status" value="1"/>
</dbReference>
<dbReference type="EMBL" id="VOIH02000010">
    <property type="protein sequence ID" value="KAF3436220.1"/>
    <property type="molecule type" value="Genomic_DNA"/>
</dbReference>
<dbReference type="InterPro" id="IPR003311">
    <property type="entry name" value="AUX_IAA"/>
</dbReference>
<dbReference type="PANTHER" id="PTHR31734:SF8">
    <property type="entry name" value="AUXIN-RESPONSIVE PROTEIN IAA24"/>
    <property type="match status" value="1"/>
</dbReference>
<evidence type="ECO:0000256" key="11">
    <source>
        <dbReference type="SAM" id="MobiDB-lite"/>
    </source>
</evidence>
<dbReference type="GO" id="GO:0005634">
    <property type="term" value="C:nucleus"/>
    <property type="evidence" value="ECO:0007669"/>
    <property type="project" value="UniProtKB-SubCell"/>
</dbReference>
<comment type="function">
    <text evidence="9">Aux/IAA proteins are short-lived transcriptional factors that function as repressors of early auxin response genes at low auxin concentrations. Repression is thought to result from the interaction with auxin response factors (ARFs), proteins that bind to the auxin-responsive promoter element (AuxRE). Formation of heterodimers with ARF proteins may alter their ability to modulate early auxin response genes expression.</text>
</comment>
<feature type="region of interest" description="Disordered" evidence="11">
    <location>
        <begin position="1"/>
        <end position="84"/>
    </location>
</feature>
<dbReference type="AlphaFoldDB" id="A0A8K0DS26"/>
<evidence type="ECO:0000256" key="9">
    <source>
        <dbReference type="ARBA" id="ARBA00025283"/>
    </source>
</evidence>
<evidence type="ECO:0000256" key="3">
    <source>
        <dbReference type="ARBA" id="ARBA00011726"/>
    </source>
</evidence>
<keyword evidence="6 10" id="KW-0804">Transcription</keyword>
<evidence type="ECO:0000256" key="10">
    <source>
        <dbReference type="RuleBase" id="RU004549"/>
    </source>
</evidence>
<dbReference type="Gene3D" id="3.10.20.90">
    <property type="entry name" value="Phosphatidylinositol 3-kinase Catalytic Subunit, Chain A, domain 1"/>
    <property type="match status" value="1"/>
</dbReference>
<evidence type="ECO:0000256" key="1">
    <source>
        <dbReference type="ARBA" id="ARBA00004123"/>
    </source>
</evidence>
<organism evidence="13 14">
    <name type="scientific">Rhamnella rubrinervis</name>
    <dbReference type="NCBI Taxonomy" id="2594499"/>
    <lineage>
        <taxon>Eukaryota</taxon>
        <taxon>Viridiplantae</taxon>
        <taxon>Streptophyta</taxon>
        <taxon>Embryophyta</taxon>
        <taxon>Tracheophyta</taxon>
        <taxon>Spermatophyta</taxon>
        <taxon>Magnoliopsida</taxon>
        <taxon>eudicotyledons</taxon>
        <taxon>Gunneridae</taxon>
        <taxon>Pentapetalae</taxon>
        <taxon>rosids</taxon>
        <taxon>fabids</taxon>
        <taxon>Rosales</taxon>
        <taxon>Rhamnaceae</taxon>
        <taxon>rhamnoid group</taxon>
        <taxon>Rhamneae</taxon>
        <taxon>Rhamnella</taxon>
    </lineage>
</organism>
<reference evidence="13" key="1">
    <citation type="submission" date="2020-03" db="EMBL/GenBank/DDBJ databases">
        <title>A high-quality chromosome-level genome assembly of a woody plant with both climbing and erect habits, Rhamnella rubrinervis.</title>
        <authorList>
            <person name="Lu Z."/>
            <person name="Yang Y."/>
            <person name="Zhu X."/>
            <person name="Sun Y."/>
        </authorList>
    </citation>
    <scope>NUCLEOTIDE SEQUENCE</scope>
    <source>
        <strain evidence="13">BYM</strain>
        <tissue evidence="13">Leaf</tissue>
    </source>
</reference>
<evidence type="ECO:0000259" key="12">
    <source>
        <dbReference type="PROSITE" id="PS51745"/>
    </source>
</evidence>
<feature type="compositionally biased region" description="Basic and acidic residues" evidence="11">
    <location>
        <begin position="44"/>
        <end position="53"/>
    </location>
</feature>
<dbReference type="PROSITE" id="PS51745">
    <property type="entry name" value="PB1"/>
    <property type="match status" value="1"/>
</dbReference>
<dbReference type="OrthoDB" id="1926344at2759"/>
<accession>A0A8K0DS26</accession>
<keyword evidence="14" id="KW-1185">Reference proteome</keyword>
<dbReference type="GO" id="GO:0006355">
    <property type="term" value="P:regulation of DNA-templated transcription"/>
    <property type="evidence" value="ECO:0007669"/>
    <property type="project" value="InterPro"/>
</dbReference>
<evidence type="ECO:0000313" key="14">
    <source>
        <dbReference type="Proteomes" id="UP000796880"/>
    </source>
</evidence>
<keyword evidence="5 10" id="KW-0805">Transcription regulation</keyword>
<dbReference type="PANTHER" id="PTHR31734">
    <property type="entry name" value="AUXIN-RESPONSIVE PROTEIN IAA17"/>
    <property type="match status" value="1"/>
</dbReference>